<evidence type="ECO:0000313" key="2">
    <source>
        <dbReference type="Proteomes" id="UP000799754"/>
    </source>
</evidence>
<name>A0ACB6RTN0_9PLEO</name>
<gene>
    <name evidence="1" type="ORF">BU25DRAFT_423354</name>
</gene>
<sequence>MCTNSLKLGACALFVTVELLAEVKYSGAPAAPIVCEHHGPTAYAPTLTRIDERQSDPAASNIHNVPHAQALIRSTSTAQDLEKEADEGFGPAPSRVSSNTIVPEPSHEVDDMEPCVSIPGFQKS</sequence>
<protein>
    <submittedName>
        <fullName evidence="1">Uncharacterized protein</fullName>
    </submittedName>
</protein>
<dbReference type="EMBL" id="MU006726">
    <property type="protein sequence ID" value="KAF2625261.1"/>
    <property type="molecule type" value="Genomic_DNA"/>
</dbReference>
<comment type="caution">
    <text evidence="1">The sequence shown here is derived from an EMBL/GenBank/DDBJ whole genome shotgun (WGS) entry which is preliminary data.</text>
</comment>
<proteinExistence type="predicted"/>
<organism evidence="1 2">
    <name type="scientific">Macroventuria anomochaeta</name>
    <dbReference type="NCBI Taxonomy" id="301207"/>
    <lineage>
        <taxon>Eukaryota</taxon>
        <taxon>Fungi</taxon>
        <taxon>Dikarya</taxon>
        <taxon>Ascomycota</taxon>
        <taxon>Pezizomycotina</taxon>
        <taxon>Dothideomycetes</taxon>
        <taxon>Pleosporomycetidae</taxon>
        <taxon>Pleosporales</taxon>
        <taxon>Pleosporineae</taxon>
        <taxon>Didymellaceae</taxon>
        <taxon>Macroventuria</taxon>
    </lineage>
</organism>
<evidence type="ECO:0000313" key="1">
    <source>
        <dbReference type="EMBL" id="KAF2625261.1"/>
    </source>
</evidence>
<reference evidence="1" key="1">
    <citation type="journal article" date="2020" name="Stud. Mycol.">
        <title>101 Dothideomycetes genomes: a test case for predicting lifestyles and emergence of pathogens.</title>
        <authorList>
            <person name="Haridas S."/>
            <person name="Albert R."/>
            <person name="Binder M."/>
            <person name="Bloem J."/>
            <person name="Labutti K."/>
            <person name="Salamov A."/>
            <person name="Andreopoulos B."/>
            <person name="Baker S."/>
            <person name="Barry K."/>
            <person name="Bills G."/>
            <person name="Bluhm B."/>
            <person name="Cannon C."/>
            <person name="Castanera R."/>
            <person name="Culley D."/>
            <person name="Daum C."/>
            <person name="Ezra D."/>
            <person name="Gonzalez J."/>
            <person name="Henrissat B."/>
            <person name="Kuo A."/>
            <person name="Liang C."/>
            <person name="Lipzen A."/>
            <person name="Lutzoni F."/>
            <person name="Magnuson J."/>
            <person name="Mondo S."/>
            <person name="Nolan M."/>
            <person name="Ohm R."/>
            <person name="Pangilinan J."/>
            <person name="Park H.-J."/>
            <person name="Ramirez L."/>
            <person name="Alfaro M."/>
            <person name="Sun H."/>
            <person name="Tritt A."/>
            <person name="Yoshinaga Y."/>
            <person name="Zwiers L.-H."/>
            <person name="Turgeon B."/>
            <person name="Goodwin S."/>
            <person name="Spatafora J."/>
            <person name="Crous P."/>
            <person name="Grigoriev I."/>
        </authorList>
    </citation>
    <scope>NUCLEOTIDE SEQUENCE</scope>
    <source>
        <strain evidence="1">CBS 525.71</strain>
    </source>
</reference>
<dbReference type="Proteomes" id="UP000799754">
    <property type="component" value="Unassembled WGS sequence"/>
</dbReference>
<keyword evidence="2" id="KW-1185">Reference proteome</keyword>
<accession>A0ACB6RTN0</accession>